<feature type="domain" description="C2H2-type" evidence="7">
    <location>
        <begin position="555"/>
        <end position="583"/>
    </location>
</feature>
<feature type="domain" description="C2H2-type" evidence="7">
    <location>
        <begin position="288"/>
        <end position="315"/>
    </location>
</feature>
<feature type="region of interest" description="Disordered" evidence="6">
    <location>
        <begin position="1995"/>
        <end position="2090"/>
    </location>
</feature>
<comment type="caution">
    <text evidence="8">The sequence shown here is derived from an EMBL/GenBank/DDBJ whole genome shotgun (WGS) entry which is preliminary data.</text>
</comment>
<dbReference type="InterPro" id="IPR036236">
    <property type="entry name" value="Znf_C2H2_sf"/>
</dbReference>
<evidence type="ECO:0000256" key="5">
    <source>
        <dbReference type="PROSITE-ProRule" id="PRU00042"/>
    </source>
</evidence>
<feature type="region of interest" description="Disordered" evidence="6">
    <location>
        <begin position="2194"/>
        <end position="2216"/>
    </location>
</feature>
<feature type="domain" description="C2H2-type" evidence="7">
    <location>
        <begin position="1114"/>
        <end position="1142"/>
    </location>
</feature>
<feature type="compositionally biased region" description="Basic and acidic residues" evidence="6">
    <location>
        <begin position="697"/>
        <end position="706"/>
    </location>
</feature>
<dbReference type="GO" id="GO:0005634">
    <property type="term" value="C:nucleus"/>
    <property type="evidence" value="ECO:0007669"/>
    <property type="project" value="TreeGrafter"/>
</dbReference>
<feature type="region of interest" description="Disordered" evidence="6">
    <location>
        <begin position="1062"/>
        <end position="1096"/>
    </location>
</feature>
<evidence type="ECO:0000313" key="8">
    <source>
        <dbReference type="EMBL" id="OWF48211.1"/>
    </source>
</evidence>
<feature type="domain" description="C2H2-type" evidence="7">
    <location>
        <begin position="1550"/>
        <end position="1572"/>
    </location>
</feature>
<feature type="compositionally biased region" description="Polar residues" evidence="6">
    <location>
        <begin position="2006"/>
        <end position="2020"/>
    </location>
</feature>
<sequence length="2282" mass="257836">MGKRNSMLTLLKCDLCCMFSTKNAYIFKRHKIRCKRERYTEAHTPNQRPDKVKLKLSGASLFASASTSKLPKLELQNSDPSSPADESLELPEGSSDGNFKAEEVPPSADSSTEIYRKGNVYCRTYRCPECTYWTNKSKTFLYHLINTHNKNLSIFVCSFCEYSCKHRHKVQRHLKLVHRYNIHIDDVKIEYQNEASAANFKSKSPKLPAVSPIKNIAPLKVKIALTTTAGRQAARGKDILPVGYENHIVELTSGGKKLFKCKYCLFNNADKYRVSKHVQCIHINAKTYKCNICAFTTVKKKDYYTHKSTHSGKAAYVCDECDYTSDFKPNLDRHRLNHTNSYNIKCKFCTYSCDHEGTVKRHMANNHTNSAENVSLIFPDADTSVESTIDEAPPHGLKPAVASPNMGKVKSPNSSANISDTDFGGEGIPSLQTVEGSFFCPLCGLKYKRSSDLNRHMKLKHKMTVKQYLRDVDLYRNSTPVVVSNQVELEVEQPHEEEEEEEVAGDGPLDLSVSSKDLDEIMDKDSLKCCYCTYQAKWPSDLQRHMVVHTVEKRYKCPHCNKQYKYVGDLNVHLRRDHKKEPGSVKHVKVPTIPNRKSSPAIFKCPSCSFTSPWKSEVDRHSKLHKGDKPFCCKHCTYQTHWKGDIRRHMYKHHPAVMVDDVILDEVITILADKLPGKDKEVAEPLDEEKMEVESISSHDTDHMFDGEDEDESDSESSPMKASPSGLFRCNYCDFVTNAQSKLKAHESTHTNLKQYMCPVCGRRANWKWDIRKHIRKDHHNSPLDVVKLSRQEAEATIQTYMDTMPVVRREHHLNVPASTEEEPGKPGNSFVCSACDFNSSTRVAVSRHIRNSHSGLNVDIICLVEEDVDDEVQIKIPRMSLPSVHEPRMSTPIAAANIPTRNLPPFYIAEQGDKDKPYKCVECGKTGNIKADIRKHYHYRHPNQPIRIWYTDESGTKMLPEEPPIPLNNKRKLSASSISSMLEHERTPSKNMSNTTEATPEKEALEVSHNRVSAASLIKPFMCGDCGKRSATKADIKKHYNYIHPGAEVKVVYQENPNSPYDRFKSNCNSSQTTPASSPAKSPSPAKRASHSYPGGLPIASADPKVFGYCKPFQCSDCGRRSNWKWDLNKHIRMKHPGSTTAHMIALTEEEARGSHDEYMAQFSQTTHVSSAYKKAVKLEAEKAPEINNPQSVPSKGVYKQFKCSGCPYRSNWRSDILRHTKRKHGGRSRLVVMDTEEAKVSLMEYNYNPRKKREGDQIPQSKHSSGLTNIWKCGKCPFKNRDRTVVINHLSMHSVKAYKCSICNYATNYRSSACRHIRVRHHSENLSLCRSAIKCVKQGKDGQVLEPVENVEKEDFDWKDAEPDNFYDMFKCKLCGFQSSWRSCVTRHLREKHKGGGSKGKVLRVRKYLKDEHKSNKEVRIADRRFKCEVCPYRTDKSNLLQFHMSCHTAQPNAQQVKCPYCPYFVVAQRLLRQHIKLHEGNVYPETATSTKEVVFSAPTTPVKSNVVPSISTTPKRHRCEKCPYTSNSKNDYLYHKQFHKPKENAEFKCHLCDYWVTHRRLLKQHMKVHEIYHASPAAKSTNSSVQSSPCKSDFSESSSIYDMVQLANYKQKVIASKIMPSISQKPLMSPMKIACSVGNKPGYVFRNGVYKKLQKCKKCPYMTVRLRNLKLHEMMHNVRVSRAPMLKCPHCDYYVGSKGLISHHLKVHQPGYMADFSDTTISDLEAMEGGGADEDVDDKSDIVDIPYESKVDTLYEIARFKKYSCEKCPYASAKRSHYEHHVELHGSKQRCGCRYCDYSVPSQNLLAQHEKLHRTPNQNLMVAQSLSNLLQLPEVPADVALASALPPLDTKESFTVNVTHDHLELFENSSEADSEPKKLYRCDRCPYANVRRDHLLSHLKFHMIRSDLACPYCDYTAAKQHLLTQHIKVHFSPLPELSNWLAQNGQMDRMKQSKEPDITEALYVAQLLQGEIKKEASRKSMEVELSKSEVVEKMSSAECSLTDIPSSSSDCQMSTTEPVAVNPASESSAKTQIEGEAEVKTPTEDEISASGKPASDDGPEAETSETELPGVVPVNGGPMAVDPSSEAQVPVAIQTPAVNGVPEAVSLPIENGAPSVEKSQTESGILADPAAESQVAEVTQEEVKEPSKDDGYICQYCDREFSASDLLVMHEMQHLIGNNFKDYMVEGHFQTKTENSEAMTNGDSENVEEKGRIEEETIKDVVVQNGEEKCSQNGETPVTPVQNGVKDKVTETPKESEGSGLGEGTDNHLIEEKPMETDQ</sequence>
<feature type="domain" description="C2H2-type" evidence="7">
    <location>
        <begin position="831"/>
        <end position="859"/>
    </location>
</feature>
<name>A0A210QHY6_MIZYE</name>
<evidence type="ECO:0000256" key="3">
    <source>
        <dbReference type="ARBA" id="ARBA00022771"/>
    </source>
</evidence>
<feature type="domain" description="C2H2-type" evidence="7">
    <location>
        <begin position="438"/>
        <end position="461"/>
    </location>
</feature>
<dbReference type="PROSITE" id="PS50157">
    <property type="entry name" value="ZINC_FINGER_C2H2_2"/>
    <property type="match status" value="18"/>
</dbReference>
<dbReference type="InterPro" id="IPR050688">
    <property type="entry name" value="Zinc_finger/UBP_domain"/>
</dbReference>
<organism evidence="8 9">
    <name type="scientific">Mizuhopecten yessoensis</name>
    <name type="common">Japanese scallop</name>
    <name type="synonym">Patinopecten yessoensis</name>
    <dbReference type="NCBI Taxonomy" id="6573"/>
    <lineage>
        <taxon>Eukaryota</taxon>
        <taxon>Metazoa</taxon>
        <taxon>Spiralia</taxon>
        <taxon>Lophotrochozoa</taxon>
        <taxon>Mollusca</taxon>
        <taxon>Bivalvia</taxon>
        <taxon>Autobranchia</taxon>
        <taxon>Pteriomorphia</taxon>
        <taxon>Pectinida</taxon>
        <taxon>Pectinoidea</taxon>
        <taxon>Pectinidae</taxon>
        <taxon>Mizuhopecten</taxon>
    </lineage>
</organism>
<accession>A0A210QHY6</accession>
<feature type="domain" description="C2H2-type" evidence="7">
    <location>
        <begin position="527"/>
        <end position="554"/>
    </location>
</feature>
<keyword evidence="1" id="KW-0479">Metal-binding</keyword>
<dbReference type="Pfam" id="PF00096">
    <property type="entry name" value="zf-C2H2"/>
    <property type="match status" value="2"/>
</dbReference>
<evidence type="ECO:0000256" key="4">
    <source>
        <dbReference type="ARBA" id="ARBA00022833"/>
    </source>
</evidence>
<evidence type="ECO:0000313" key="9">
    <source>
        <dbReference type="Proteomes" id="UP000242188"/>
    </source>
</evidence>
<feature type="region of interest" description="Disordered" evidence="6">
    <location>
        <begin position="2228"/>
        <end position="2282"/>
    </location>
</feature>
<feature type="domain" description="C2H2-type" evidence="7">
    <location>
        <begin position="316"/>
        <end position="343"/>
    </location>
</feature>
<feature type="domain" description="C2H2-type" evidence="7">
    <location>
        <begin position="1911"/>
        <end position="1938"/>
    </location>
</feature>
<dbReference type="GO" id="GO:0045944">
    <property type="term" value="P:positive regulation of transcription by RNA polymerase II"/>
    <property type="evidence" value="ECO:0007669"/>
    <property type="project" value="TreeGrafter"/>
</dbReference>
<feature type="domain" description="C2H2-type" evidence="7">
    <location>
        <begin position="2155"/>
        <end position="2177"/>
    </location>
</feature>
<dbReference type="SUPFAM" id="SSF57667">
    <property type="entry name" value="beta-beta-alpha zinc fingers"/>
    <property type="match status" value="6"/>
</dbReference>
<keyword evidence="2" id="KW-0677">Repeat</keyword>
<feature type="compositionally biased region" description="Acidic residues" evidence="6">
    <location>
        <begin position="489"/>
        <end position="504"/>
    </location>
</feature>
<feature type="domain" description="C2H2-type" evidence="7">
    <location>
        <begin position="603"/>
        <end position="630"/>
    </location>
</feature>
<dbReference type="GO" id="GO:0008270">
    <property type="term" value="F:zinc ion binding"/>
    <property type="evidence" value="ECO:0007669"/>
    <property type="project" value="UniProtKB-KW"/>
</dbReference>
<feature type="domain" description="C2H2-type" evidence="7">
    <location>
        <begin position="1883"/>
        <end position="1905"/>
    </location>
</feature>
<feature type="region of interest" description="Disordered" evidence="6">
    <location>
        <begin position="396"/>
        <end position="415"/>
    </location>
</feature>
<dbReference type="EMBL" id="NEDP02003643">
    <property type="protein sequence ID" value="OWF48211.1"/>
    <property type="molecule type" value="Genomic_DNA"/>
</dbReference>
<evidence type="ECO:0000256" key="2">
    <source>
        <dbReference type="ARBA" id="ARBA00022737"/>
    </source>
</evidence>
<proteinExistence type="predicted"/>
<dbReference type="PANTHER" id="PTHR24403:SF67">
    <property type="entry name" value="FI01116P-RELATED"/>
    <property type="match status" value="1"/>
</dbReference>
<dbReference type="Gene3D" id="3.30.160.60">
    <property type="entry name" value="Classic Zinc Finger"/>
    <property type="match status" value="15"/>
</dbReference>
<dbReference type="PANTHER" id="PTHR24403">
    <property type="entry name" value="ZINC FINGER PROTEIN"/>
    <property type="match status" value="1"/>
</dbReference>
<dbReference type="SMART" id="SM00355">
    <property type="entry name" value="ZnF_C2H2"/>
    <property type="match status" value="32"/>
</dbReference>
<feature type="domain" description="C2H2-type" evidence="7">
    <location>
        <begin position="1022"/>
        <end position="1050"/>
    </location>
</feature>
<dbReference type="InterPro" id="IPR013087">
    <property type="entry name" value="Znf_C2H2_type"/>
</dbReference>
<keyword evidence="3 5" id="KW-0863">Zinc-finger</keyword>
<feature type="compositionally biased region" description="Basic and acidic residues" evidence="6">
    <location>
        <begin position="2248"/>
        <end position="2260"/>
    </location>
</feature>
<feature type="domain" description="C2H2-type" evidence="7">
    <location>
        <begin position="1766"/>
        <end position="1793"/>
    </location>
</feature>
<feature type="region of interest" description="Disordered" evidence="6">
    <location>
        <begin position="980"/>
        <end position="1008"/>
    </location>
</feature>
<evidence type="ECO:0000259" key="7">
    <source>
        <dbReference type="PROSITE" id="PS50157"/>
    </source>
</evidence>
<evidence type="ECO:0000256" key="1">
    <source>
        <dbReference type="ARBA" id="ARBA00022723"/>
    </source>
</evidence>
<feature type="compositionally biased region" description="Low complexity" evidence="6">
    <location>
        <begin position="1071"/>
        <end position="1088"/>
    </location>
</feature>
<feature type="compositionally biased region" description="Basic and acidic residues" evidence="6">
    <location>
        <begin position="2268"/>
        <end position="2282"/>
    </location>
</feature>
<feature type="domain" description="C2H2-type" evidence="7">
    <location>
        <begin position="1300"/>
        <end position="1328"/>
    </location>
</feature>
<feature type="region of interest" description="Disordered" evidence="6">
    <location>
        <begin position="489"/>
        <end position="509"/>
    </location>
</feature>
<reference evidence="8 9" key="1">
    <citation type="journal article" date="2017" name="Nat. Ecol. Evol.">
        <title>Scallop genome provides insights into evolution of bilaterian karyotype and development.</title>
        <authorList>
            <person name="Wang S."/>
            <person name="Zhang J."/>
            <person name="Jiao W."/>
            <person name="Li J."/>
            <person name="Xun X."/>
            <person name="Sun Y."/>
            <person name="Guo X."/>
            <person name="Huan P."/>
            <person name="Dong B."/>
            <person name="Zhang L."/>
            <person name="Hu X."/>
            <person name="Sun X."/>
            <person name="Wang J."/>
            <person name="Zhao C."/>
            <person name="Wang Y."/>
            <person name="Wang D."/>
            <person name="Huang X."/>
            <person name="Wang R."/>
            <person name="Lv J."/>
            <person name="Li Y."/>
            <person name="Zhang Z."/>
            <person name="Liu B."/>
            <person name="Lu W."/>
            <person name="Hui Y."/>
            <person name="Liang J."/>
            <person name="Zhou Z."/>
            <person name="Hou R."/>
            <person name="Li X."/>
            <person name="Liu Y."/>
            <person name="Li H."/>
            <person name="Ning X."/>
            <person name="Lin Y."/>
            <person name="Zhao L."/>
            <person name="Xing Q."/>
            <person name="Dou J."/>
            <person name="Li Y."/>
            <person name="Mao J."/>
            <person name="Guo H."/>
            <person name="Dou H."/>
            <person name="Li T."/>
            <person name="Mu C."/>
            <person name="Jiang W."/>
            <person name="Fu Q."/>
            <person name="Fu X."/>
            <person name="Miao Y."/>
            <person name="Liu J."/>
            <person name="Yu Q."/>
            <person name="Li R."/>
            <person name="Liao H."/>
            <person name="Li X."/>
            <person name="Kong Y."/>
            <person name="Jiang Z."/>
            <person name="Chourrout D."/>
            <person name="Li R."/>
            <person name="Bao Z."/>
        </authorList>
    </citation>
    <scope>NUCLEOTIDE SEQUENCE [LARGE SCALE GENOMIC DNA]</scope>
    <source>
        <strain evidence="8 9">PY_sf001</strain>
    </source>
</reference>
<dbReference type="PROSITE" id="PS00028">
    <property type="entry name" value="ZINC_FINGER_C2H2_1"/>
    <property type="match status" value="9"/>
</dbReference>
<dbReference type="Proteomes" id="UP000242188">
    <property type="component" value="Unassembled WGS sequence"/>
</dbReference>
<keyword evidence="4" id="KW-0862">Zinc</keyword>
<feature type="region of interest" description="Disordered" evidence="6">
    <location>
        <begin position="680"/>
        <end position="723"/>
    </location>
</feature>
<feature type="domain" description="C2H2-type" evidence="7">
    <location>
        <begin position="1372"/>
        <end position="1400"/>
    </location>
</feature>
<evidence type="ECO:0000256" key="6">
    <source>
        <dbReference type="SAM" id="MobiDB-lite"/>
    </source>
</evidence>
<dbReference type="OrthoDB" id="6077919at2759"/>
<feature type="domain" description="C2H2-type" evidence="7">
    <location>
        <begin position="728"/>
        <end position="755"/>
    </location>
</feature>
<feature type="compositionally biased region" description="Polar residues" evidence="6">
    <location>
        <begin position="990"/>
        <end position="999"/>
    </location>
</feature>
<protein>
    <submittedName>
        <fullName evidence="8">Zinc finger protein 208</fullName>
    </submittedName>
</protein>
<feature type="domain" description="C2H2-type" evidence="7">
    <location>
        <begin position="919"/>
        <end position="947"/>
    </location>
</feature>
<feature type="compositionally biased region" description="Polar residues" evidence="6">
    <location>
        <begin position="2234"/>
        <end position="2245"/>
    </location>
</feature>
<keyword evidence="9" id="KW-1185">Reference proteome</keyword>
<feature type="region of interest" description="Disordered" evidence="6">
    <location>
        <begin position="73"/>
        <end position="111"/>
    </location>
</feature>
<gene>
    <name evidence="8" type="ORF">KP79_PYT14490</name>
</gene>